<comment type="caution">
    <text evidence="1">The sequence shown here is derived from an EMBL/GenBank/DDBJ whole genome shotgun (WGS) entry which is preliminary data.</text>
</comment>
<organism evidence="1 2">
    <name type="scientific">Solea senegalensis</name>
    <name type="common">Senegalese sole</name>
    <dbReference type="NCBI Taxonomy" id="28829"/>
    <lineage>
        <taxon>Eukaryota</taxon>
        <taxon>Metazoa</taxon>
        <taxon>Chordata</taxon>
        <taxon>Craniata</taxon>
        <taxon>Vertebrata</taxon>
        <taxon>Euteleostomi</taxon>
        <taxon>Actinopterygii</taxon>
        <taxon>Neopterygii</taxon>
        <taxon>Teleostei</taxon>
        <taxon>Neoteleostei</taxon>
        <taxon>Acanthomorphata</taxon>
        <taxon>Carangaria</taxon>
        <taxon>Pleuronectiformes</taxon>
        <taxon>Pleuronectoidei</taxon>
        <taxon>Soleidae</taxon>
        <taxon>Solea</taxon>
    </lineage>
</organism>
<dbReference type="EMBL" id="JAGKHQ010000004">
    <property type="protein sequence ID" value="KAG7518285.1"/>
    <property type="molecule type" value="Genomic_DNA"/>
</dbReference>
<evidence type="ECO:0000313" key="1">
    <source>
        <dbReference type="EMBL" id="KAG7518285.1"/>
    </source>
</evidence>
<dbReference type="AlphaFoldDB" id="A0AAV6SMU7"/>
<sequence length="102" mass="11060">MVAVHLHHTGGGLGKELFRPPTPNQKGLLIKGYREETTSFISLLIRLPPTHFLKRSNSAALVVLVAEERARGGIISTFSSGQDCGISAGITFSKNTRCQLRT</sequence>
<keyword evidence="2" id="KW-1185">Reference proteome</keyword>
<protein>
    <submittedName>
        <fullName evidence="1">Uncharacterized protein</fullName>
    </submittedName>
</protein>
<evidence type="ECO:0000313" key="2">
    <source>
        <dbReference type="Proteomes" id="UP000693946"/>
    </source>
</evidence>
<gene>
    <name evidence="1" type="ORF">JOB18_029978</name>
</gene>
<dbReference type="Proteomes" id="UP000693946">
    <property type="component" value="Linkage Group LG12"/>
</dbReference>
<name>A0AAV6SMU7_SOLSE</name>
<accession>A0AAV6SMU7</accession>
<reference evidence="1 2" key="1">
    <citation type="journal article" date="2021" name="Sci. Rep.">
        <title>Chromosome anchoring in Senegalese sole (Solea senegalensis) reveals sex-associated markers and genome rearrangements in flatfish.</title>
        <authorList>
            <person name="Guerrero-Cozar I."/>
            <person name="Gomez-Garrido J."/>
            <person name="Berbel C."/>
            <person name="Martinez-Blanch J.F."/>
            <person name="Alioto T."/>
            <person name="Claros M.G."/>
            <person name="Gagnaire P.A."/>
            <person name="Manchado M."/>
        </authorList>
    </citation>
    <scope>NUCLEOTIDE SEQUENCE [LARGE SCALE GENOMIC DNA]</scope>
    <source>
        <strain evidence="1">Sse05_10M</strain>
    </source>
</reference>
<proteinExistence type="predicted"/>